<keyword evidence="4" id="KW-1185">Reference proteome</keyword>
<keyword evidence="2" id="KW-0732">Signal</keyword>
<evidence type="ECO:0000313" key="4">
    <source>
        <dbReference type="Proteomes" id="UP000239772"/>
    </source>
</evidence>
<feature type="region of interest" description="Disordered" evidence="1">
    <location>
        <begin position="47"/>
        <end position="70"/>
    </location>
</feature>
<gene>
    <name evidence="3" type="ORF">SLNSH_19205</name>
</gene>
<feature type="signal peptide" evidence="2">
    <location>
        <begin position="1"/>
        <end position="19"/>
    </location>
</feature>
<evidence type="ECO:0000256" key="1">
    <source>
        <dbReference type="SAM" id="MobiDB-lite"/>
    </source>
</evidence>
<dbReference type="AlphaFoldDB" id="A0A2T1HP31"/>
<evidence type="ECO:0000313" key="3">
    <source>
        <dbReference type="EMBL" id="PSC03396.1"/>
    </source>
</evidence>
<accession>A0A2T1HP31</accession>
<name>A0A2T1HP31_9HYPH</name>
<comment type="caution">
    <text evidence="3">The sequence shown here is derived from an EMBL/GenBank/DDBJ whole genome shotgun (WGS) entry which is preliminary data.</text>
</comment>
<evidence type="ECO:0000256" key="2">
    <source>
        <dbReference type="SAM" id="SignalP"/>
    </source>
</evidence>
<proteinExistence type="predicted"/>
<dbReference type="Proteomes" id="UP000239772">
    <property type="component" value="Unassembled WGS sequence"/>
</dbReference>
<feature type="chain" id="PRO_5015524083" evidence="2">
    <location>
        <begin position="20"/>
        <end position="70"/>
    </location>
</feature>
<organism evidence="3 4">
    <name type="scientific">Alsobacter soli</name>
    <dbReference type="NCBI Taxonomy" id="2109933"/>
    <lineage>
        <taxon>Bacteria</taxon>
        <taxon>Pseudomonadati</taxon>
        <taxon>Pseudomonadota</taxon>
        <taxon>Alphaproteobacteria</taxon>
        <taxon>Hyphomicrobiales</taxon>
        <taxon>Alsobacteraceae</taxon>
        <taxon>Alsobacter</taxon>
    </lineage>
</organism>
<dbReference type="RefSeq" id="WP_106338885.1">
    <property type="nucleotide sequence ID" value="NZ_PVZS01000026.1"/>
</dbReference>
<dbReference type="EMBL" id="PVZS01000026">
    <property type="protein sequence ID" value="PSC03396.1"/>
    <property type="molecule type" value="Genomic_DNA"/>
</dbReference>
<sequence length="70" mass="7482">MIRTTLLAALILVPGAAWAQQNDARAAAEILKRDNLVDTYCGDDASQPLPGFTEEATDEACDIVSSEDDD</sequence>
<reference evidence="4" key="1">
    <citation type="submission" date="2018-03" db="EMBL/GenBank/DDBJ databases">
        <authorList>
            <person name="Sun L."/>
            <person name="Liu H."/>
            <person name="Chen W."/>
            <person name="Huang K."/>
            <person name="Liu W."/>
            <person name="Gao X."/>
        </authorList>
    </citation>
    <scope>NUCLEOTIDE SEQUENCE [LARGE SCALE GENOMIC DNA]</scope>
    <source>
        <strain evidence="4">SH9</strain>
    </source>
</reference>
<protein>
    <submittedName>
        <fullName evidence="3">Uncharacterized protein</fullName>
    </submittedName>
</protein>
<feature type="compositionally biased region" description="Acidic residues" evidence="1">
    <location>
        <begin position="55"/>
        <end position="70"/>
    </location>
</feature>